<comment type="catalytic activity">
    <reaction evidence="6">
        <text>2 a quinone + NADH + H(+) = 2 a 1,4-benzosemiquinone + NAD(+)</text>
        <dbReference type="Rhea" id="RHEA:65952"/>
        <dbReference type="ChEBI" id="CHEBI:15378"/>
        <dbReference type="ChEBI" id="CHEBI:57540"/>
        <dbReference type="ChEBI" id="CHEBI:57945"/>
        <dbReference type="ChEBI" id="CHEBI:132124"/>
        <dbReference type="ChEBI" id="CHEBI:134225"/>
    </reaction>
</comment>
<proteinExistence type="inferred from homology"/>
<comment type="cofactor">
    <cofactor evidence="6">
        <name>FMN</name>
        <dbReference type="ChEBI" id="CHEBI:58210"/>
    </cofactor>
    <text evidence="6">Binds 1 FMN per subunit.</text>
</comment>
<dbReference type="EMBL" id="VMNW02000019">
    <property type="protein sequence ID" value="KAA9160870.1"/>
    <property type="molecule type" value="Genomic_DNA"/>
</dbReference>
<dbReference type="PANTHER" id="PTHR43741:SF2">
    <property type="entry name" value="FMN-DEPENDENT NADH:QUINONE OXIDOREDUCTASE"/>
    <property type="match status" value="1"/>
</dbReference>
<comment type="subunit">
    <text evidence="6">Homodimer.</text>
</comment>
<accession>A0A5N0V723</accession>
<evidence type="ECO:0000313" key="8">
    <source>
        <dbReference type="EMBL" id="KAA9160870.1"/>
    </source>
</evidence>
<comment type="function">
    <text evidence="6">Quinone reductase that provides resistance to thiol-specific stress caused by electrophilic quinones.</text>
</comment>
<dbReference type="PANTHER" id="PTHR43741">
    <property type="entry name" value="FMN-DEPENDENT NADH-AZOREDUCTASE 1"/>
    <property type="match status" value="1"/>
</dbReference>
<evidence type="ECO:0000256" key="5">
    <source>
        <dbReference type="ARBA" id="ARBA00048542"/>
    </source>
</evidence>
<feature type="binding site" evidence="6">
    <location>
        <begin position="15"/>
        <end position="17"/>
    </location>
    <ligand>
        <name>FMN</name>
        <dbReference type="ChEBI" id="CHEBI:58210"/>
    </ligand>
</feature>
<dbReference type="GO" id="GO:0016655">
    <property type="term" value="F:oxidoreductase activity, acting on NAD(P)H, quinone or similar compound as acceptor"/>
    <property type="evidence" value="ECO:0007669"/>
    <property type="project" value="InterPro"/>
</dbReference>
<sequence length="212" mass="22919">MSLFRLDASIRLDGSHSREVADIVEREWRAAHPGEQVVTRNIGLEPLPSDAWANAVGAGATPESERTPAQREAVALAAEITSELLDADALLFAVPLYNFGVSQHFKAWVDLVFTDPRMAPGTEPALAGKPGVLVTVRGGNYSPGTPREGWDHAIGWIERILVDNWRVDLSVVTKEFTLVGVNPALDQFKDAAAELHAEAENVARQHGKVLAG</sequence>
<comment type="caution">
    <text evidence="6">Lacks conserved residue(s) required for the propagation of feature annotation.</text>
</comment>
<dbReference type="GO" id="GO:0016652">
    <property type="term" value="F:oxidoreductase activity, acting on NAD(P)H as acceptor"/>
    <property type="evidence" value="ECO:0007669"/>
    <property type="project" value="UniProtKB-UniRule"/>
</dbReference>
<comment type="catalytic activity">
    <reaction evidence="5">
        <text>N,N-dimethyl-1,4-phenylenediamine + anthranilate + 2 NAD(+) = 2-(4-dimethylaminophenyl)diazenylbenzoate + 2 NADH + 2 H(+)</text>
        <dbReference type="Rhea" id="RHEA:55872"/>
        <dbReference type="ChEBI" id="CHEBI:15378"/>
        <dbReference type="ChEBI" id="CHEBI:15783"/>
        <dbReference type="ChEBI" id="CHEBI:16567"/>
        <dbReference type="ChEBI" id="CHEBI:57540"/>
        <dbReference type="ChEBI" id="CHEBI:57945"/>
        <dbReference type="ChEBI" id="CHEBI:71579"/>
        <dbReference type="EC" id="1.7.1.17"/>
    </reaction>
    <physiologicalReaction direction="right-to-left" evidence="5">
        <dbReference type="Rhea" id="RHEA:55874"/>
    </physiologicalReaction>
</comment>
<dbReference type="Gene3D" id="3.40.50.360">
    <property type="match status" value="1"/>
</dbReference>
<dbReference type="InterPro" id="IPR003680">
    <property type="entry name" value="Flavodoxin_fold"/>
</dbReference>
<dbReference type="Proteomes" id="UP000319769">
    <property type="component" value="Unassembled WGS sequence"/>
</dbReference>
<evidence type="ECO:0000256" key="1">
    <source>
        <dbReference type="ARBA" id="ARBA00022630"/>
    </source>
</evidence>
<evidence type="ECO:0000256" key="4">
    <source>
        <dbReference type="ARBA" id="ARBA00023027"/>
    </source>
</evidence>
<dbReference type="Pfam" id="PF02525">
    <property type="entry name" value="Flavodoxin_2"/>
    <property type="match status" value="1"/>
</dbReference>
<keyword evidence="9" id="KW-1185">Reference proteome</keyword>
<dbReference type="SUPFAM" id="SSF52218">
    <property type="entry name" value="Flavoproteins"/>
    <property type="match status" value="1"/>
</dbReference>
<evidence type="ECO:0000256" key="3">
    <source>
        <dbReference type="ARBA" id="ARBA00023002"/>
    </source>
</evidence>
<reference evidence="8" key="1">
    <citation type="submission" date="2019-09" db="EMBL/GenBank/DDBJ databases">
        <authorList>
            <person name="Teo W.F.A."/>
            <person name="Duangmal K."/>
        </authorList>
    </citation>
    <scope>NUCLEOTIDE SEQUENCE [LARGE SCALE GENOMIC DNA]</scope>
    <source>
        <strain evidence="8">K81G1</strain>
    </source>
</reference>
<dbReference type="EC" id="1.7.1.17" evidence="6"/>
<dbReference type="GO" id="GO:0010181">
    <property type="term" value="F:FMN binding"/>
    <property type="evidence" value="ECO:0007669"/>
    <property type="project" value="UniProtKB-UniRule"/>
</dbReference>
<keyword evidence="1 6" id="KW-0285">Flavoprotein</keyword>
<evidence type="ECO:0000313" key="9">
    <source>
        <dbReference type="Proteomes" id="UP000319769"/>
    </source>
</evidence>
<dbReference type="InterPro" id="IPR050104">
    <property type="entry name" value="FMN-dep_NADH:Q_OxRdtase_AzoR1"/>
</dbReference>
<comment type="function">
    <text evidence="6">Also exhibits azoreductase activity. Catalyzes the reductive cleavage of the azo bond in aromatic azo compounds to the corresponding amines.</text>
</comment>
<keyword evidence="3 6" id="KW-0560">Oxidoreductase</keyword>
<dbReference type="GO" id="GO:0009055">
    <property type="term" value="F:electron transfer activity"/>
    <property type="evidence" value="ECO:0007669"/>
    <property type="project" value="UniProtKB-UniRule"/>
</dbReference>
<feature type="domain" description="Flavodoxin-like fold" evidence="7">
    <location>
        <begin position="1"/>
        <end position="161"/>
    </location>
</feature>
<comment type="similarity">
    <text evidence="6">Belongs to the azoreductase type 1 family.</text>
</comment>
<evidence type="ECO:0000256" key="2">
    <source>
        <dbReference type="ARBA" id="ARBA00022643"/>
    </source>
</evidence>
<keyword evidence="4 6" id="KW-0520">NAD</keyword>
<dbReference type="HAMAP" id="MF_01216">
    <property type="entry name" value="Azoreductase_type1"/>
    <property type="match status" value="1"/>
</dbReference>
<feature type="binding site" evidence="6">
    <location>
        <position position="9"/>
    </location>
    <ligand>
        <name>FMN</name>
        <dbReference type="ChEBI" id="CHEBI:58210"/>
    </ligand>
</feature>
<evidence type="ECO:0000259" key="7">
    <source>
        <dbReference type="Pfam" id="PF02525"/>
    </source>
</evidence>
<dbReference type="AlphaFoldDB" id="A0A5N0V723"/>
<keyword evidence="2 6" id="KW-0288">FMN</keyword>
<dbReference type="EC" id="1.6.5.-" evidence="6"/>
<dbReference type="OrthoDB" id="9805013at2"/>
<name>A0A5N0V723_9PSEU</name>
<comment type="caution">
    <text evidence="8">The sequence shown here is derived from an EMBL/GenBank/DDBJ whole genome shotgun (WGS) entry which is preliminary data.</text>
</comment>
<gene>
    <name evidence="6" type="primary">azoR</name>
    <name evidence="8" type="ORF">FPZ12_015745</name>
</gene>
<evidence type="ECO:0000256" key="6">
    <source>
        <dbReference type="HAMAP-Rule" id="MF_01216"/>
    </source>
</evidence>
<protein>
    <recommendedName>
        <fullName evidence="6">FMN dependent NADH:quinone oxidoreductase</fullName>
        <ecNumber evidence="6">1.6.5.-</ecNumber>
    </recommendedName>
    <alternativeName>
        <fullName evidence="6">Azo-dye reductase</fullName>
    </alternativeName>
    <alternativeName>
        <fullName evidence="6">FMN-dependent NADH-azo compound oxidoreductase</fullName>
    </alternativeName>
    <alternativeName>
        <fullName evidence="6">FMN-dependent NADH-azoreductase</fullName>
        <ecNumber evidence="6">1.7.1.17</ecNumber>
    </alternativeName>
</protein>
<dbReference type="InterPro" id="IPR029039">
    <property type="entry name" value="Flavoprotein-like_sf"/>
</dbReference>
<organism evidence="8 9">
    <name type="scientific">Amycolatopsis acidicola</name>
    <dbReference type="NCBI Taxonomy" id="2596893"/>
    <lineage>
        <taxon>Bacteria</taxon>
        <taxon>Bacillati</taxon>
        <taxon>Actinomycetota</taxon>
        <taxon>Actinomycetes</taxon>
        <taxon>Pseudonocardiales</taxon>
        <taxon>Pseudonocardiaceae</taxon>
        <taxon>Amycolatopsis</taxon>
    </lineage>
</organism>
<dbReference type="RefSeq" id="WP_144750312.1">
    <property type="nucleotide sequence ID" value="NZ_VMNW02000019.1"/>
</dbReference>
<dbReference type="InterPro" id="IPR023048">
    <property type="entry name" value="NADH:quinone_OxRdtase_FMN_depd"/>
</dbReference>